<evidence type="ECO:0000256" key="1">
    <source>
        <dbReference type="SAM" id="MobiDB-lite"/>
    </source>
</evidence>
<reference evidence="2" key="1">
    <citation type="journal article" date="2003" name="Science">
        <title>Collection, Mapping, and Annotation of Over 28,000 cDNA Clones from japonica Rice.</title>
        <authorList>
            <person name="Kikuchi S."/>
            <person name="Satoh K."/>
            <person name="Nagata T."/>
            <person name="Kawagashira N."/>
            <person name="Doi K."/>
            <person name="Kishimoto N."/>
            <person name="Yazaki J."/>
            <person name="Ishikawa M."/>
            <person name="Yamada H."/>
            <person name="Ooka H."/>
            <person name="Hotta I."/>
            <person name="Kojima K."/>
            <person name="Namiki T."/>
            <person name="Ohneda E."/>
            <person name="Yahagi W."/>
            <person name="Suzuki K."/>
            <person name="Li C."/>
            <person name="Ohtsuki K."/>
            <person name="Shishiki T."/>
            <person name="Otomo Y."/>
            <person name="Murakami K."/>
            <person name="Iida Y."/>
            <person name="Sugano S."/>
            <person name="Fujimura T."/>
            <person name="Suzuki Y."/>
            <person name="Tsunoda Y."/>
            <person name="Kurosaki T."/>
            <person name="Kodama T."/>
            <person name="Masuda H."/>
            <person name="Kobayashi M."/>
            <person name="Xie Q."/>
            <person name="Lu M."/>
            <person name="Narikawa R."/>
            <person name="Sugiyama A."/>
            <person name="Mizuno K."/>
            <person name="Yokomizo S."/>
            <person name="Niikura J."/>
            <person name="Ikeda R."/>
            <person name="Ishibiki J."/>
            <person name="Kawamata M."/>
            <person name="Yoshimura A."/>
            <person name="Miura J."/>
            <person name="Kusumegi T."/>
            <person name="Oka M."/>
            <person name="Ryu R."/>
            <person name="Ueda M."/>
            <person name="Matsubara K."/>
            <person name="Kawai J."/>
            <person name="Carninci P."/>
            <person name="Adachi J."/>
            <person name="Aizawa K."/>
            <person name="Arakawa T."/>
            <person name="Fukuda S."/>
            <person name="Hara A."/>
            <person name="Hashidume W."/>
            <person name="Hayatsu N."/>
            <person name="Imotani K."/>
            <person name="Ishii Y."/>
            <person name="Itoh M."/>
            <person name="Kagawa I."/>
            <person name="Kondo S."/>
            <person name="Konno H."/>
            <person name="Miyazaki A."/>
            <person name="Osato N."/>
            <person name="Ota Y."/>
            <person name="Saito R."/>
            <person name="Sasaki D."/>
            <person name="Sato K."/>
            <person name="Shibata K."/>
            <person name="Shinagawa A."/>
            <person name="Shiraki T."/>
            <person name="Yoshino M."/>
            <person name="Hayashizaki Y."/>
        </authorList>
    </citation>
    <scope>NUCLEOTIDE SEQUENCE</scope>
</reference>
<feature type="compositionally biased region" description="Low complexity" evidence="1">
    <location>
        <begin position="107"/>
        <end position="122"/>
    </location>
</feature>
<dbReference type="KEGG" id="dosa:Os09g0325300"/>
<reference evidence="4 5" key="4">
    <citation type="journal article" date="2013" name="Rice">
        <title>Improvement of the Oryza sativa Nipponbare reference genome using next generation sequence and optical map data.</title>
        <authorList>
            <person name="Kawahara Y."/>
            <person name="de la Bastide M."/>
            <person name="Hamilton J.P."/>
            <person name="Kanamori H."/>
            <person name="McCombie W.R."/>
            <person name="Ouyang S."/>
            <person name="Schwartz D.C."/>
            <person name="Tanaka T."/>
            <person name="Wu J."/>
            <person name="Zhou S."/>
            <person name="Childs K.L."/>
            <person name="Davidson R.M."/>
            <person name="Lin H."/>
            <person name="Quesada-Ocampo L."/>
            <person name="Vaillancourt B."/>
            <person name="Sakai H."/>
            <person name="Lee S.S."/>
            <person name="Kim J."/>
            <person name="Numa H."/>
            <person name="Itoh T."/>
            <person name="Buell C.R."/>
            <person name="Matsumoto T."/>
        </authorList>
    </citation>
    <scope>NUCLEOTIDE SEQUENCE [LARGE SCALE GENOMIC DNA]</scope>
    <source>
        <strain evidence="5">cv. Nipponbare</strain>
    </source>
</reference>
<evidence type="ECO:0000313" key="4">
    <source>
        <dbReference type="EMBL" id="BAT07478.1"/>
    </source>
</evidence>
<gene>
    <name evidence="4" type="ordered locus">Os09g0325300</name>
    <name evidence="4" type="ORF">OSNPB_090325300</name>
</gene>
<feature type="region of interest" description="Disordered" evidence="1">
    <location>
        <begin position="1"/>
        <end position="122"/>
    </location>
</feature>
<organism evidence="2">
    <name type="scientific">Oryza sativa subsp. japonica</name>
    <name type="common">Rice</name>
    <dbReference type="NCBI Taxonomy" id="39947"/>
    <lineage>
        <taxon>Eukaryota</taxon>
        <taxon>Viridiplantae</taxon>
        <taxon>Streptophyta</taxon>
        <taxon>Embryophyta</taxon>
        <taxon>Tracheophyta</taxon>
        <taxon>Spermatophyta</taxon>
        <taxon>Magnoliopsida</taxon>
        <taxon>Liliopsida</taxon>
        <taxon>Poales</taxon>
        <taxon>Poaceae</taxon>
        <taxon>BOP clade</taxon>
        <taxon>Oryzoideae</taxon>
        <taxon>Oryzeae</taxon>
        <taxon>Oryzinae</taxon>
        <taxon>Oryza</taxon>
        <taxon>Oryza sativa</taxon>
    </lineage>
</organism>
<proteinExistence type="evidence at transcript level"/>
<dbReference type="EMBL" id="AK068435">
    <property type="protein sequence ID" value="BAG90910.1"/>
    <property type="molecule type" value="mRNA"/>
</dbReference>
<feature type="compositionally biased region" description="Basic residues" evidence="1">
    <location>
        <begin position="38"/>
        <end position="62"/>
    </location>
</feature>
<accession>B7EEW3</accession>
<reference evidence="5" key="2">
    <citation type="journal article" date="2005" name="Nature">
        <title>The map-based sequence of the rice genome.</title>
        <authorList>
            <consortium name="International rice genome sequencing project (IRGSP)"/>
            <person name="Matsumoto T."/>
            <person name="Wu J."/>
            <person name="Kanamori H."/>
            <person name="Katayose Y."/>
            <person name="Fujisawa M."/>
            <person name="Namiki N."/>
            <person name="Mizuno H."/>
            <person name="Yamamoto K."/>
            <person name="Antonio B.A."/>
            <person name="Baba T."/>
            <person name="Sakata K."/>
            <person name="Nagamura Y."/>
            <person name="Aoki H."/>
            <person name="Arikawa K."/>
            <person name="Arita K."/>
            <person name="Bito T."/>
            <person name="Chiden Y."/>
            <person name="Fujitsuka N."/>
            <person name="Fukunaka R."/>
            <person name="Hamada M."/>
            <person name="Harada C."/>
            <person name="Hayashi A."/>
            <person name="Hijishita S."/>
            <person name="Honda M."/>
            <person name="Hosokawa S."/>
            <person name="Ichikawa Y."/>
            <person name="Idonuma A."/>
            <person name="Iijima M."/>
            <person name="Ikeda M."/>
            <person name="Ikeno M."/>
            <person name="Ito K."/>
            <person name="Ito S."/>
            <person name="Ito T."/>
            <person name="Ito Y."/>
            <person name="Ito Y."/>
            <person name="Iwabuchi A."/>
            <person name="Kamiya K."/>
            <person name="Karasawa W."/>
            <person name="Kurita K."/>
            <person name="Katagiri S."/>
            <person name="Kikuta A."/>
            <person name="Kobayashi H."/>
            <person name="Kobayashi N."/>
            <person name="Machita K."/>
            <person name="Maehara T."/>
            <person name="Masukawa M."/>
            <person name="Mizubayashi T."/>
            <person name="Mukai Y."/>
            <person name="Nagasaki H."/>
            <person name="Nagata Y."/>
            <person name="Naito S."/>
            <person name="Nakashima M."/>
            <person name="Nakama Y."/>
            <person name="Nakamichi Y."/>
            <person name="Nakamura M."/>
            <person name="Meguro A."/>
            <person name="Negishi M."/>
            <person name="Ohta I."/>
            <person name="Ohta T."/>
            <person name="Okamoto M."/>
            <person name="Ono N."/>
            <person name="Saji S."/>
            <person name="Sakaguchi M."/>
            <person name="Sakai K."/>
            <person name="Shibata M."/>
            <person name="Shimokawa T."/>
            <person name="Song J."/>
            <person name="Takazaki Y."/>
            <person name="Terasawa K."/>
            <person name="Tsugane M."/>
            <person name="Tsuji K."/>
            <person name="Ueda S."/>
            <person name="Waki K."/>
            <person name="Yamagata H."/>
            <person name="Yamamoto M."/>
            <person name="Yamamoto S."/>
            <person name="Yamane H."/>
            <person name="Yoshiki S."/>
            <person name="Yoshihara R."/>
            <person name="Yukawa K."/>
            <person name="Zhong H."/>
            <person name="Yano M."/>
            <person name="Yuan Q."/>
            <person name="Ouyang S."/>
            <person name="Liu J."/>
            <person name="Jones K.M."/>
            <person name="Gansberger K."/>
            <person name="Moffat K."/>
            <person name="Hill J."/>
            <person name="Bera J."/>
            <person name="Fadrosh D."/>
            <person name="Jin S."/>
            <person name="Johri S."/>
            <person name="Kim M."/>
            <person name="Overton L."/>
            <person name="Reardon M."/>
            <person name="Tsitrin T."/>
            <person name="Vuong H."/>
            <person name="Weaver B."/>
            <person name="Ciecko A."/>
            <person name="Tallon L."/>
            <person name="Jackson J."/>
            <person name="Pai G."/>
            <person name="Aken S.V."/>
            <person name="Utterback T."/>
            <person name="Reidmuller S."/>
            <person name="Feldblyum T."/>
            <person name="Hsiao J."/>
            <person name="Zismann V."/>
            <person name="Iobst S."/>
            <person name="de Vazeille A.R."/>
            <person name="Buell C.R."/>
            <person name="Ying K."/>
            <person name="Li Y."/>
            <person name="Lu T."/>
            <person name="Huang Y."/>
            <person name="Zhao Q."/>
            <person name="Feng Q."/>
            <person name="Zhang L."/>
            <person name="Zhu J."/>
            <person name="Weng Q."/>
            <person name="Mu J."/>
            <person name="Lu Y."/>
            <person name="Fan D."/>
            <person name="Liu Y."/>
            <person name="Guan J."/>
            <person name="Zhang Y."/>
            <person name="Yu S."/>
            <person name="Liu X."/>
            <person name="Zhang Y."/>
            <person name="Hong G."/>
            <person name="Han B."/>
            <person name="Choisne N."/>
            <person name="Demange N."/>
            <person name="Orjeda G."/>
            <person name="Samain S."/>
            <person name="Cattolico L."/>
            <person name="Pelletier E."/>
            <person name="Couloux A."/>
            <person name="Segurens B."/>
            <person name="Wincker P."/>
            <person name="D'Hont A."/>
            <person name="Scarpelli C."/>
            <person name="Weissenbach J."/>
            <person name="Salanoubat M."/>
            <person name="Quetier F."/>
            <person name="Yu Y."/>
            <person name="Kim H.R."/>
            <person name="Rambo T."/>
            <person name="Currie J."/>
            <person name="Collura K."/>
            <person name="Luo M."/>
            <person name="Yang T."/>
            <person name="Ammiraju J.S.S."/>
            <person name="Engler F."/>
            <person name="Soderlund C."/>
            <person name="Wing R.A."/>
            <person name="Palmer L.E."/>
            <person name="de la Bastide M."/>
            <person name="Spiegel L."/>
            <person name="Nascimento L."/>
            <person name="Zutavern T."/>
            <person name="O'Shaughnessy A."/>
            <person name="Dike S."/>
            <person name="Dedhia N."/>
            <person name="Preston R."/>
            <person name="Balija V."/>
            <person name="McCombie W.R."/>
            <person name="Chow T."/>
            <person name="Chen H."/>
            <person name="Chung M."/>
            <person name="Chen C."/>
            <person name="Shaw J."/>
            <person name="Wu H."/>
            <person name="Hsiao K."/>
            <person name="Chao Y."/>
            <person name="Chu M."/>
            <person name="Cheng C."/>
            <person name="Hour A."/>
            <person name="Lee P."/>
            <person name="Lin S."/>
            <person name="Lin Y."/>
            <person name="Liou J."/>
            <person name="Liu S."/>
            <person name="Hsing Y."/>
            <person name="Raghuvanshi S."/>
            <person name="Mohanty A."/>
            <person name="Bharti A.K."/>
            <person name="Gaur A."/>
            <person name="Gupta V."/>
            <person name="Kumar D."/>
            <person name="Ravi V."/>
            <person name="Vij S."/>
            <person name="Kapur A."/>
            <person name="Khurana P."/>
            <person name="Khurana P."/>
            <person name="Khurana J.P."/>
            <person name="Tyagi A.K."/>
            <person name="Gaikwad K."/>
            <person name="Singh A."/>
            <person name="Dalal V."/>
            <person name="Srivastava S."/>
            <person name="Dixit A."/>
            <person name="Pal A.K."/>
            <person name="Ghazi I.A."/>
            <person name="Yadav M."/>
            <person name="Pandit A."/>
            <person name="Bhargava A."/>
            <person name="Sureshbabu K."/>
            <person name="Batra K."/>
            <person name="Sharma T.R."/>
            <person name="Mohapatra T."/>
            <person name="Singh N.K."/>
            <person name="Messing J."/>
            <person name="Nelson A.B."/>
            <person name="Fuks G."/>
            <person name="Kavchok S."/>
            <person name="Keizer G."/>
            <person name="Linton E."/>
            <person name="Llaca V."/>
            <person name="Song R."/>
            <person name="Tanyolac B."/>
            <person name="Young S."/>
            <person name="Ho-Il K."/>
            <person name="Hahn J.H."/>
            <person name="Sangsakoo G."/>
            <person name="Vanavichit A."/>
            <person name="de Mattos Luiz.A.T."/>
            <person name="Zimmer P.D."/>
            <person name="Malone G."/>
            <person name="Dellagostin O."/>
            <person name="de Oliveira A.C."/>
            <person name="Bevan M."/>
            <person name="Bancroft I."/>
            <person name="Minx P."/>
            <person name="Cordum H."/>
            <person name="Wilson R."/>
            <person name="Cheng Z."/>
            <person name="Jin W."/>
            <person name="Jiang J."/>
            <person name="Leong S.A."/>
            <person name="Iwama H."/>
            <person name="Gojobori T."/>
            <person name="Itoh T."/>
            <person name="Niimura Y."/>
            <person name="Fujii Y."/>
            <person name="Habara T."/>
            <person name="Sakai H."/>
            <person name="Sato Y."/>
            <person name="Wilson G."/>
            <person name="Kumar K."/>
            <person name="McCouch S."/>
            <person name="Juretic N."/>
            <person name="Hoen D."/>
            <person name="Wright S."/>
            <person name="Bruskiewich R."/>
            <person name="Bureau T."/>
            <person name="Miyao A."/>
            <person name="Hirochika H."/>
            <person name="Nishikawa T."/>
            <person name="Kadowaki K."/>
            <person name="Sugiura M."/>
            <person name="Burr B."/>
            <person name="Sasaki T."/>
        </authorList>
    </citation>
    <scope>NUCLEOTIDE SEQUENCE [LARGE SCALE GENOMIC DNA]</scope>
    <source>
        <strain evidence="5">cv. Nipponbare</strain>
    </source>
</reference>
<name>B7EEW3_ORYSJ</name>
<evidence type="ECO:0000313" key="5">
    <source>
        <dbReference type="Proteomes" id="UP000059680"/>
    </source>
</evidence>
<dbReference type="Gramene" id="Os09t0325300-01">
    <property type="protein sequence ID" value="Os09t0325300-01"/>
    <property type="gene ID" value="Os09g0325300"/>
</dbReference>
<dbReference type="EMBL" id="AP014965">
    <property type="protein sequence ID" value="BAT07478.1"/>
    <property type="molecule type" value="Genomic_DNA"/>
</dbReference>
<dbReference type="AlphaFoldDB" id="B7EEW3"/>
<evidence type="ECO:0000313" key="3">
    <source>
        <dbReference type="EMBL" id="BAG93752.1"/>
    </source>
</evidence>
<sequence>MRPSGQQRLSESRRSSRRRCPGRSRVRGGSRRREPAWRRGRTPHGRPRRQRRGIGRRGRARGGHGSGGGRHCTVGGINDDDAALALADGRGADEAGGGSEWRRSRTSSRTLSEMSSTTHVAT</sequence>
<feature type="compositionally biased region" description="Basic residues" evidence="1">
    <location>
        <begin position="15"/>
        <end position="30"/>
    </location>
</feature>
<keyword evidence="5" id="KW-1185">Reference proteome</keyword>
<dbReference type="PaxDb" id="39947-B7EEW3"/>
<dbReference type="HOGENOM" id="CLU_2030623_0_0_1"/>
<dbReference type="EMBL" id="AK073998">
    <property type="protein sequence ID" value="BAG93752.1"/>
    <property type="molecule type" value="mRNA"/>
</dbReference>
<reference evidence="4" key="5">
    <citation type="submission" date="2015-10" db="EMBL/GenBank/DDBJ databases">
        <authorList>
            <person name="Sakai H."/>
            <person name="Kawahara Y."/>
            <person name="Matsumoto T."/>
            <person name="Buell C.R."/>
            <person name="Itoh T."/>
        </authorList>
    </citation>
    <scope>NUCLEOTIDE SEQUENCE</scope>
</reference>
<protein>
    <submittedName>
        <fullName evidence="4">Os09g0325300 protein</fullName>
    </submittedName>
    <submittedName>
        <fullName evidence="2">cDNA clone:J013155N15, full insert sequence</fullName>
    </submittedName>
    <submittedName>
        <fullName evidence="3">cDNA clone:J033071H21, full insert sequence</fullName>
    </submittedName>
</protein>
<reference evidence="4" key="3">
    <citation type="journal article" date="2013" name="Plant Cell Physiol.">
        <title>Rice Annotation Project Database (RAP-DB): an integrative and interactive database for rice genomics.</title>
        <authorList>
            <person name="Sakai H."/>
            <person name="Lee S.S."/>
            <person name="Tanaka T."/>
            <person name="Numa H."/>
            <person name="Kim J."/>
            <person name="Kawahara Y."/>
            <person name="Wakimoto H."/>
            <person name="Yang C.C."/>
            <person name="Iwamoto M."/>
            <person name="Abe T."/>
            <person name="Yamada Y."/>
            <person name="Muto A."/>
            <person name="Inokuchi H."/>
            <person name="Ikemura T."/>
            <person name="Matsumoto T."/>
            <person name="Sasaki T."/>
            <person name="Itoh T."/>
        </authorList>
    </citation>
    <scope>NUCLEOTIDE SEQUENCE</scope>
</reference>
<dbReference type="Proteomes" id="UP000059680">
    <property type="component" value="Chromosome 9"/>
</dbReference>
<evidence type="ECO:0000313" key="2">
    <source>
        <dbReference type="EMBL" id="BAG90910.1"/>
    </source>
</evidence>